<dbReference type="InterPro" id="IPR012296">
    <property type="entry name" value="Nuclease_put_TT1808"/>
</dbReference>
<dbReference type="SUPFAM" id="SSF52980">
    <property type="entry name" value="Restriction endonuclease-like"/>
    <property type="match status" value="1"/>
</dbReference>
<dbReference type="EMBL" id="CP017316">
    <property type="protein sequence ID" value="AOT60354.1"/>
    <property type="molecule type" value="Genomic_DNA"/>
</dbReference>
<gene>
    <name evidence="2" type="ORF">A4G23_03225</name>
</gene>
<protein>
    <recommendedName>
        <fullName evidence="1">Putative restriction endonuclease domain-containing protein</fullName>
    </recommendedName>
</protein>
<dbReference type="CDD" id="cd06260">
    <property type="entry name" value="DUF820-like"/>
    <property type="match status" value="1"/>
</dbReference>
<dbReference type="InterPro" id="IPR008538">
    <property type="entry name" value="Uma2"/>
</dbReference>
<dbReference type="InterPro" id="IPR011335">
    <property type="entry name" value="Restrct_endonuc-II-like"/>
</dbReference>
<dbReference type="PANTHER" id="PTHR35400">
    <property type="entry name" value="SLR1083 PROTEIN"/>
    <property type="match status" value="1"/>
</dbReference>
<dbReference type="AlphaFoldDB" id="A0A1D8G4K8"/>
<name>A0A1D8G4K8_9ACTN</name>
<evidence type="ECO:0000259" key="1">
    <source>
        <dbReference type="Pfam" id="PF05685"/>
    </source>
</evidence>
<accession>A0A1D8G4K8</accession>
<feature type="domain" description="Putative restriction endonuclease" evidence="1">
    <location>
        <begin position="16"/>
        <end position="141"/>
    </location>
</feature>
<evidence type="ECO:0000313" key="3">
    <source>
        <dbReference type="Proteomes" id="UP000095349"/>
    </source>
</evidence>
<dbReference type="GeneID" id="91404762"/>
<dbReference type="Pfam" id="PF05685">
    <property type="entry name" value="Uma2"/>
    <property type="match status" value="1"/>
</dbReference>
<dbReference type="PANTHER" id="PTHR35400:SF3">
    <property type="entry name" value="SLL1072 PROTEIN"/>
    <property type="match status" value="1"/>
</dbReference>
<dbReference type="PATRIC" id="fig|285473.5.peg.3367"/>
<reference evidence="2 3" key="1">
    <citation type="submission" date="2016-09" db="EMBL/GenBank/DDBJ databases">
        <title>Streptomyces rubrolavendulae MJM4426 Genome sequencing and assembly.</title>
        <authorList>
            <person name="Kim J.-G."/>
        </authorList>
    </citation>
    <scope>NUCLEOTIDE SEQUENCE [LARGE SCALE GENOMIC DNA]</scope>
    <source>
        <strain evidence="2 3">MJM4426</strain>
    </source>
</reference>
<sequence>MTTSQTEHLHSRLSRFEDMFPGYRTEIVEGNIMMSPVRAFHAKTVRLLWNLLEPQVAPRWQCVSDVAFPFSSDFEFCPDLAVIPAEEEARNLSAYSPDLIELAVEVVSPSSVRNDYEVKDRQYAARGIANYLILDPCKGHLATRWNPGPEGYRGRDLFPYGGKVVVDTAIGSLSIDTSGLPVDPGAPGV</sequence>
<keyword evidence="3" id="KW-1185">Reference proteome</keyword>
<proteinExistence type="predicted"/>
<dbReference type="Gene3D" id="3.90.1570.10">
    <property type="entry name" value="tt1808, chain A"/>
    <property type="match status" value="1"/>
</dbReference>
<dbReference type="OrthoDB" id="9799703at2"/>
<organism evidence="2 3">
    <name type="scientific">Streptomyces rubrolavendulae</name>
    <dbReference type="NCBI Taxonomy" id="285473"/>
    <lineage>
        <taxon>Bacteria</taxon>
        <taxon>Bacillati</taxon>
        <taxon>Actinomycetota</taxon>
        <taxon>Actinomycetes</taxon>
        <taxon>Kitasatosporales</taxon>
        <taxon>Streptomycetaceae</taxon>
        <taxon>Streptomyces</taxon>
    </lineage>
</organism>
<dbReference type="STRING" id="285473.A4G23_03225"/>
<dbReference type="Proteomes" id="UP000095349">
    <property type="component" value="Chromosome"/>
</dbReference>
<dbReference type="KEGG" id="srn:A4G23_03225"/>
<evidence type="ECO:0000313" key="2">
    <source>
        <dbReference type="EMBL" id="AOT60354.1"/>
    </source>
</evidence>
<dbReference type="RefSeq" id="WP_031135084.1">
    <property type="nucleotide sequence ID" value="NZ_CP017316.1"/>
</dbReference>